<dbReference type="AlphaFoldDB" id="A0A5C8PU14"/>
<keyword evidence="1" id="KW-1133">Transmembrane helix</keyword>
<keyword evidence="3" id="KW-1185">Reference proteome</keyword>
<keyword evidence="1" id="KW-0472">Membrane</keyword>
<name>A0A5C8PU14_9HYPH</name>
<protein>
    <submittedName>
        <fullName evidence="2">Uncharacterized protein</fullName>
    </submittedName>
</protein>
<proteinExistence type="predicted"/>
<comment type="caution">
    <text evidence="2">The sequence shown here is derived from an EMBL/GenBank/DDBJ whole genome shotgun (WGS) entry which is preliminary data.</text>
</comment>
<dbReference type="RefSeq" id="WP_147845614.1">
    <property type="nucleotide sequence ID" value="NZ_VDUZ01000003.1"/>
</dbReference>
<reference evidence="2 3" key="1">
    <citation type="submission" date="2019-06" db="EMBL/GenBank/DDBJ databases">
        <title>New taxonomy in bacterial strain CC-CFT640, isolated from vineyard.</title>
        <authorList>
            <person name="Lin S.-Y."/>
            <person name="Tsai C.-F."/>
            <person name="Young C.-C."/>
        </authorList>
    </citation>
    <scope>NUCLEOTIDE SEQUENCE [LARGE SCALE GENOMIC DNA]</scope>
    <source>
        <strain evidence="2 3">CC-CFT640</strain>
    </source>
</reference>
<dbReference type="EMBL" id="VDUZ01000003">
    <property type="protein sequence ID" value="TXL81706.1"/>
    <property type="molecule type" value="Genomic_DNA"/>
</dbReference>
<organism evidence="2 3">
    <name type="scientific">Vineibacter terrae</name>
    <dbReference type="NCBI Taxonomy" id="2586908"/>
    <lineage>
        <taxon>Bacteria</taxon>
        <taxon>Pseudomonadati</taxon>
        <taxon>Pseudomonadota</taxon>
        <taxon>Alphaproteobacteria</taxon>
        <taxon>Hyphomicrobiales</taxon>
        <taxon>Vineibacter</taxon>
    </lineage>
</organism>
<evidence type="ECO:0000313" key="2">
    <source>
        <dbReference type="EMBL" id="TXL81706.1"/>
    </source>
</evidence>
<evidence type="ECO:0000313" key="3">
    <source>
        <dbReference type="Proteomes" id="UP000321638"/>
    </source>
</evidence>
<dbReference type="OrthoDB" id="9851469at2"/>
<dbReference type="PROSITE" id="PS51318">
    <property type="entry name" value="TAT"/>
    <property type="match status" value="1"/>
</dbReference>
<evidence type="ECO:0000256" key="1">
    <source>
        <dbReference type="SAM" id="Phobius"/>
    </source>
</evidence>
<dbReference type="InterPro" id="IPR006311">
    <property type="entry name" value="TAT_signal"/>
</dbReference>
<feature type="transmembrane region" description="Helical" evidence="1">
    <location>
        <begin position="21"/>
        <end position="39"/>
    </location>
</feature>
<accession>A0A5C8PU14</accession>
<sequence length="113" mass="12082">MRRDHRPKAIATTETVSRRHALVWAGGALLAVAGTALLARKAAAITLVEADARTQALYHSVCGPVAYHEQLIADARAALEGTRPGPRAELARLDCPVCGCHLRLDDPKVDAPR</sequence>
<keyword evidence="1" id="KW-0812">Transmembrane</keyword>
<gene>
    <name evidence="2" type="ORF">FHP25_04025</name>
</gene>
<dbReference type="Proteomes" id="UP000321638">
    <property type="component" value="Unassembled WGS sequence"/>
</dbReference>